<reference evidence="3 4" key="1">
    <citation type="submission" date="2022-06" db="EMBL/GenBank/DDBJ databases">
        <title>Ideonella sp. NS12-5 Genome sequencing and assembly.</title>
        <authorList>
            <person name="Jung Y."/>
        </authorList>
    </citation>
    <scope>NUCLEOTIDE SEQUENCE [LARGE SCALE GENOMIC DNA]</scope>
    <source>
        <strain evidence="3 4">NS12-5</strain>
    </source>
</reference>
<dbReference type="PANTHER" id="PTHR43179">
    <property type="entry name" value="RHAMNOSYLTRANSFERASE WBBL"/>
    <property type="match status" value="1"/>
</dbReference>
<evidence type="ECO:0000313" key="3">
    <source>
        <dbReference type="EMBL" id="MCO5978900.1"/>
    </source>
</evidence>
<protein>
    <submittedName>
        <fullName evidence="3">Glycosyltransferase family 2 protein</fullName>
    </submittedName>
</protein>
<dbReference type="PANTHER" id="PTHR43179:SF7">
    <property type="entry name" value="RHAMNOSYLTRANSFERASE WBBL"/>
    <property type="match status" value="1"/>
</dbReference>
<evidence type="ECO:0000313" key="4">
    <source>
        <dbReference type="Proteomes" id="UP001204851"/>
    </source>
</evidence>
<dbReference type="Pfam" id="PF00535">
    <property type="entry name" value="Glycos_transf_2"/>
    <property type="match status" value="1"/>
</dbReference>
<evidence type="ECO:0000259" key="2">
    <source>
        <dbReference type="Pfam" id="PF00535"/>
    </source>
</evidence>
<feature type="transmembrane region" description="Helical" evidence="1">
    <location>
        <begin position="264"/>
        <end position="284"/>
    </location>
</feature>
<keyword evidence="4" id="KW-1185">Reference proteome</keyword>
<accession>A0ABT1BRT6</accession>
<dbReference type="InterPro" id="IPR029044">
    <property type="entry name" value="Nucleotide-diphossugar_trans"/>
</dbReference>
<keyword evidence="1" id="KW-0812">Transmembrane</keyword>
<dbReference type="CDD" id="cd04186">
    <property type="entry name" value="GT_2_like_c"/>
    <property type="match status" value="1"/>
</dbReference>
<keyword evidence="1" id="KW-0472">Membrane</keyword>
<dbReference type="SUPFAM" id="SSF53448">
    <property type="entry name" value="Nucleotide-diphospho-sugar transferases"/>
    <property type="match status" value="1"/>
</dbReference>
<dbReference type="Proteomes" id="UP001204851">
    <property type="component" value="Unassembled WGS sequence"/>
</dbReference>
<dbReference type="InterPro" id="IPR001173">
    <property type="entry name" value="Glyco_trans_2-like"/>
</dbReference>
<comment type="caution">
    <text evidence="3">The sequence shown here is derived from an EMBL/GenBank/DDBJ whole genome shotgun (WGS) entry which is preliminary data.</text>
</comment>
<gene>
    <name evidence="3" type="ORF">M0L44_19555</name>
</gene>
<keyword evidence="1" id="KW-1133">Transmembrane helix</keyword>
<dbReference type="RefSeq" id="WP_252771865.1">
    <property type="nucleotide sequence ID" value="NZ_JAMXMC010000014.1"/>
</dbReference>
<name>A0ABT1BRT6_9BURK</name>
<organism evidence="3 4">
    <name type="scientific">Ideonella oryzae</name>
    <dbReference type="NCBI Taxonomy" id="2937441"/>
    <lineage>
        <taxon>Bacteria</taxon>
        <taxon>Pseudomonadati</taxon>
        <taxon>Pseudomonadota</taxon>
        <taxon>Betaproteobacteria</taxon>
        <taxon>Burkholderiales</taxon>
        <taxon>Sphaerotilaceae</taxon>
        <taxon>Ideonella</taxon>
    </lineage>
</organism>
<dbReference type="EMBL" id="JAMXMC010000014">
    <property type="protein sequence ID" value="MCO5978900.1"/>
    <property type="molecule type" value="Genomic_DNA"/>
</dbReference>
<sequence length="317" mass="35391">MRSPDLSVIVVNYNTAHLLERCVQALRKACEGLSLELVIVDNASRDESANYIRDHFPWAKLIANPTNVGFGRANNQAVQICTAPYILLLNADAYVYPDAVRQSLKHMANEPRCGVLGAHLVDEAGHGIFSGRRFPSSWETFLLRTGLLPRLGQRPPEPAEGPTQPPVQDCDWVVGCYYLVRRSLIDQVGLFDPRYFLYYEEVDHCLAVHAAGWRVQCLNTARVTHVGGGSAATEGALSVGRQISSFQQESGLLYFRKHGGLLGVWRHAALCFLTEIVLGLKFVLKRRRISGLSAFTQQARMICRLMWQTRAGSRPTR</sequence>
<proteinExistence type="predicted"/>
<feature type="domain" description="Glycosyltransferase 2-like" evidence="2">
    <location>
        <begin position="7"/>
        <end position="126"/>
    </location>
</feature>
<dbReference type="Gene3D" id="3.90.550.10">
    <property type="entry name" value="Spore Coat Polysaccharide Biosynthesis Protein SpsA, Chain A"/>
    <property type="match status" value="1"/>
</dbReference>
<evidence type="ECO:0000256" key="1">
    <source>
        <dbReference type="SAM" id="Phobius"/>
    </source>
</evidence>